<evidence type="ECO:0000256" key="2">
    <source>
        <dbReference type="ARBA" id="ARBA00023123"/>
    </source>
</evidence>
<keyword evidence="6" id="KW-1185">Reference proteome</keyword>
<name>A0A3M7S8K1_BRAPC</name>
<evidence type="ECO:0000259" key="4">
    <source>
        <dbReference type="PROSITE" id="PS50222"/>
    </source>
</evidence>
<dbReference type="SUPFAM" id="SSF47473">
    <property type="entry name" value="EF-hand"/>
    <property type="match status" value="1"/>
</dbReference>
<dbReference type="PANTHER" id="PTHR23048:SF33">
    <property type="entry name" value="MYOSIN LIGHT CHAIN ALKALI"/>
    <property type="match status" value="1"/>
</dbReference>
<evidence type="ECO:0000313" key="5">
    <source>
        <dbReference type="EMBL" id="RNA32019.1"/>
    </source>
</evidence>
<dbReference type="PANTHER" id="PTHR23048">
    <property type="entry name" value="MYOSIN LIGHT CHAIN 1, 3"/>
    <property type="match status" value="1"/>
</dbReference>
<protein>
    <submittedName>
        <fullName evidence="5">Myosin light chain</fullName>
    </submittedName>
</protein>
<dbReference type="InterPro" id="IPR011992">
    <property type="entry name" value="EF-hand-dom_pair"/>
</dbReference>
<dbReference type="Proteomes" id="UP000276133">
    <property type="component" value="Unassembled WGS sequence"/>
</dbReference>
<evidence type="ECO:0000256" key="1">
    <source>
        <dbReference type="ARBA" id="ARBA00022737"/>
    </source>
</evidence>
<feature type="domain" description="EF-hand" evidence="4">
    <location>
        <begin position="30"/>
        <end position="65"/>
    </location>
</feature>
<comment type="caution">
    <text evidence="5">The sequence shown here is derived from an EMBL/GenBank/DDBJ whole genome shotgun (WGS) entry which is preliminary data.</text>
</comment>
<evidence type="ECO:0000313" key="6">
    <source>
        <dbReference type="Proteomes" id="UP000276133"/>
    </source>
</evidence>
<accession>A0A3M7S8K1</accession>
<sequence length="105" mass="11964">MASLPQDKVDEAKQVFEVFDKKYESKKTWGTYEDFMEGLKLYDKESNGLLSLAELSQVLVAMAEKLTPDQLEEIMKCTDTKEDGDGMINYDVFVRKVIAGPFPQD</sequence>
<proteinExistence type="predicted"/>
<keyword evidence="1" id="KW-0677">Repeat</keyword>
<dbReference type="OrthoDB" id="26525at2759"/>
<dbReference type="Pfam" id="PF13499">
    <property type="entry name" value="EF-hand_7"/>
    <property type="match status" value="1"/>
</dbReference>
<dbReference type="STRING" id="10195.A0A3M7S8K1"/>
<organism evidence="5 6">
    <name type="scientific">Brachionus plicatilis</name>
    <name type="common">Marine rotifer</name>
    <name type="synonym">Brachionus muelleri</name>
    <dbReference type="NCBI Taxonomy" id="10195"/>
    <lineage>
        <taxon>Eukaryota</taxon>
        <taxon>Metazoa</taxon>
        <taxon>Spiralia</taxon>
        <taxon>Gnathifera</taxon>
        <taxon>Rotifera</taxon>
        <taxon>Eurotatoria</taxon>
        <taxon>Monogononta</taxon>
        <taxon>Pseudotrocha</taxon>
        <taxon>Ploima</taxon>
        <taxon>Brachionidae</taxon>
        <taxon>Brachionus</taxon>
    </lineage>
</organism>
<dbReference type="CDD" id="cd00051">
    <property type="entry name" value="EFh"/>
    <property type="match status" value="1"/>
</dbReference>
<dbReference type="GO" id="GO:0005509">
    <property type="term" value="F:calcium ion binding"/>
    <property type="evidence" value="ECO:0007669"/>
    <property type="project" value="InterPro"/>
</dbReference>
<keyword evidence="3" id="KW-0505">Motor protein</keyword>
<evidence type="ECO:0000256" key="3">
    <source>
        <dbReference type="ARBA" id="ARBA00023175"/>
    </source>
</evidence>
<dbReference type="EMBL" id="REGN01001864">
    <property type="protein sequence ID" value="RNA32019.1"/>
    <property type="molecule type" value="Genomic_DNA"/>
</dbReference>
<dbReference type="InterPro" id="IPR002048">
    <property type="entry name" value="EF_hand_dom"/>
</dbReference>
<dbReference type="FunFam" id="1.10.238.10:FF:000003">
    <property type="entry name" value="Calmodulin A"/>
    <property type="match status" value="1"/>
</dbReference>
<keyword evidence="2" id="KW-0518">Myosin</keyword>
<gene>
    <name evidence="5" type="ORF">BpHYR1_049488</name>
</gene>
<dbReference type="InterPro" id="IPR050230">
    <property type="entry name" value="CALM/Myosin/TropC-like"/>
</dbReference>
<dbReference type="Gene3D" id="1.10.238.10">
    <property type="entry name" value="EF-hand"/>
    <property type="match status" value="1"/>
</dbReference>
<dbReference type="PROSITE" id="PS50222">
    <property type="entry name" value="EF_HAND_2"/>
    <property type="match status" value="1"/>
</dbReference>
<dbReference type="AlphaFoldDB" id="A0A3M7S8K1"/>
<reference evidence="5 6" key="1">
    <citation type="journal article" date="2018" name="Sci. Rep.">
        <title>Genomic signatures of local adaptation to the degree of environmental predictability in rotifers.</title>
        <authorList>
            <person name="Franch-Gras L."/>
            <person name="Hahn C."/>
            <person name="Garcia-Roger E.M."/>
            <person name="Carmona M.J."/>
            <person name="Serra M."/>
            <person name="Gomez A."/>
        </authorList>
    </citation>
    <scope>NUCLEOTIDE SEQUENCE [LARGE SCALE GENOMIC DNA]</scope>
    <source>
        <strain evidence="5">HYR1</strain>
    </source>
</reference>
<dbReference type="GO" id="GO:0005859">
    <property type="term" value="C:muscle myosin complex"/>
    <property type="evidence" value="ECO:0007669"/>
    <property type="project" value="TreeGrafter"/>
</dbReference>